<dbReference type="EMBL" id="CP024333">
    <property type="protein sequence ID" value="ATQ15844.1"/>
    <property type="molecule type" value="Genomic_DNA"/>
</dbReference>
<evidence type="ECO:0000313" key="6">
    <source>
        <dbReference type="Proteomes" id="UP000291995"/>
    </source>
</evidence>
<keyword evidence="2" id="KW-1133">Transmembrane helix</keyword>
<gene>
    <name evidence="3" type="ORF">CNO13_01365</name>
    <name evidence="4" type="ORF">EZU67_01365</name>
</gene>
<feature type="transmembrane region" description="Helical" evidence="2">
    <location>
        <begin position="234"/>
        <end position="258"/>
    </location>
</feature>
<evidence type="ECO:0000256" key="1">
    <source>
        <dbReference type="ARBA" id="ARBA00022448"/>
    </source>
</evidence>
<accession>A0AAP9CG25</accession>
<dbReference type="AlphaFoldDB" id="A0AAP9CG25"/>
<dbReference type="GO" id="GO:0005886">
    <property type="term" value="C:plasma membrane"/>
    <property type="evidence" value="ECO:0007669"/>
    <property type="project" value="TreeGrafter"/>
</dbReference>
<feature type="transmembrane region" description="Helical" evidence="2">
    <location>
        <begin position="189"/>
        <end position="213"/>
    </location>
</feature>
<dbReference type="PANTHER" id="PTHR43298">
    <property type="entry name" value="MULTIDRUG RESISTANCE PROTEIN NORM-RELATED"/>
    <property type="match status" value="1"/>
</dbReference>
<dbReference type="InterPro" id="IPR050222">
    <property type="entry name" value="MATE_MdtK"/>
</dbReference>
<feature type="transmembrane region" description="Helical" evidence="2">
    <location>
        <begin position="12"/>
        <end position="34"/>
    </location>
</feature>
<feature type="transmembrane region" description="Helical" evidence="2">
    <location>
        <begin position="164"/>
        <end position="183"/>
    </location>
</feature>
<keyword evidence="2" id="KW-0812">Transmembrane</keyword>
<organism evidence="4 6">
    <name type="scientific">Borrelia miyamotoi</name>
    <dbReference type="NCBI Taxonomy" id="47466"/>
    <lineage>
        <taxon>Bacteria</taxon>
        <taxon>Pseudomonadati</taxon>
        <taxon>Spirochaetota</taxon>
        <taxon>Spirochaetia</taxon>
        <taxon>Spirochaetales</taxon>
        <taxon>Borreliaceae</taxon>
        <taxon>Borrelia</taxon>
    </lineage>
</organism>
<reference evidence="4" key="2">
    <citation type="submission" date="2022-12" db="EMBL/GenBank/DDBJ databases">
        <title>Whole genome sequencing of Borrelia miyamotoi strains isolated at the Russian territory.</title>
        <authorList>
            <person name="Kuleshov K.V."/>
            <person name="Platonov A.E."/>
            <person name="Goptar I.A."/>
            <person name="Shipulin G.A."/>
            <person name="Markelov M.L."/>
            <person name="Koetsveld J."/>
            <person name="Kolyasnikova N.M."/>
            <person name="Sarksyan D.S."/>
            <person name="Toporkova M.G."/>
            <person name="Hovius J.W."/>
        </authorList>
    </citation>
    <scope>NUCLEOTIDE SEQUENCE</scope>
    <source>
        <strain evidence="3">Yekat-1</strain>
        <strain evidence="4">Yekat-76</strain>
    </source>
</reference>
<evidence type="ECO:0000256" key="2">
    <source>
        <dbReference type="SAM" id="Phobius"/>
    </source>
</evidence>
<dbReference type="GeneID" id="75118284"/>
<proteinExistence type="predicted"/>
<dbReference type="PANTHER" id="PTHR43298:SF2">
    <property type="entry name" value="FMN_FAD EXPORTER YEEO-RELATED"/>
    <property type="match status" value="1"/>
</dbReference>
<keyword evidence="1" id="KW-0813">Transport</keyword>
<dbReference type="Proteomes" id="UP000230633">
    <property type="component" value="Chromosome"/>
</dbReference>
<keyword evidence="2" id="KW-0472">Membrane</keyword>
<dbReference type="Pfam" id="PF01554">
    <property type="entry name" value="MatE"/>
    <property type="match status" value="2"/>
</dbReference>
<sequence length="448" mass="51123">MLRKFSYNSILRELLVLAIPIACESFLFQLVTFFDNYMIAYLGSAQVTGVSLANRVTFIFFIFIFGLGTTFSAYASQAFSKKKFAHIKQAFAYALVIGATIGIIFFCVSFVFSKEIVNIFIEENESLNFGMTYLKIISFSYLFMTYSFLSAMGFKSIKYVKIPLIITIFVVLINIIFNYIFIFELSMGISGAAYATLIARIIEFIFYFFYNLLNVKFYYHLRISDFIVSKSVRIVYLSVLMPVLLHEICWVLSITVLHAFYARLGGSEYASFAVASNFFDLCFVVMHGMGLATGVIIGHLMVKDKKHVRSLGIFLSVIGIILGFLVAFILFVTSKFAPIIFSNLDFPELVGTFISIFASVVVFKCFTSQVLVGIFRASGIPNICFYIEVGVIVFYTLPVAYFLVFFTNFRLPLVVFIVNFEEILKSILILIEFFKDDWIREIHYEELT</sequence>
<reference evidence="6" key="1">
    <citation type="submission" date="2019-03" db="EMBL/GenBank/DDBJ databases">
        <title>Whole genome sequencing of Borrelia miyamotoi strains isolated at the Russian territory.</title>
        <authorList>
            <person name="Kuleshov K.V."/>
            <person name="Platonov A.E."/>
            <person name="Goptar I.A."/>
            <person name="Shipulin G.A."/>
            <person name="Markelov M.L."/>
            <person name="Koetsveld J."/>
            <person name="Kolyasnikova N.M."/>
            <person name="Sarksyan D.S."/>
            <person name="Toporkova M.G."/>
            <person name="Hovius J.W."/>
        </authorList>
    </citation>
    <scope>NUCLEOTIDE SEQUENCE [LARGE SCALE GENOMIC DNA]</scope>
    <source>
        <strain evidence="5">Yekat-1</strain>
        <strain evidence="6">Yekat-76</strain>
    </source>
</reference>
<dbReference type="EMBL" id="CP036557">
    <property type="protein sequence ID" value="QBK61829.1"/>
    <property type="molecule type" value="Genomic_DNA"/>
</dbReference>
<feature type="transmembrane region" description="Helical" evidence="2">
    <location>
        <begin position="384"/>
        <end position="407"/>
    </location>
</feature>
<feature type="transmembrane region" description="Helical" evidence="2">
    <location>
        <begin position="132"/>
        <end position="152"/>
    </location>
</feature>
<evidence type="ECO:0000313" key="5">
    <source>
        <dbReference type="Proteomes" id="UP000230633"/>
    </source>
</evidence>
<feature type="transmembrane region" description="Helical" evidence="2">
    <location>
        <begin position="58"/>
        <end position="79"/>
    </location>
</feature>
<dbReference type="GO" id="GO:0042910">
    <property type="term" value="F:xenobiotic transmembrane transporter activity"/>
    <property type="evidence" value="ECO:0007669"/>
    <property type="project" value="InterPro"/>
</dbReference>
<protein>
    <submittedName>
        <fullName evidence="4">MATE family efflux transporter</fullName>
    </submittedName>
</protein>
<feature type="transmembrane region" description="Helical" evidence="2">
    <location>
        <begin position="313"/>
        <end position="332"/>
    </location>
</feature>
<dbReference type="RefSeq" id="WP_099497074.1">
    <property type="nucleotide sequence ID" value="NZ_AP024371.1"/>
</dbReference>
<dbReference type="Proteomes" id="UP000291995">
    <property type="component" value="Chromosome"/>
</dbReference>
<name>A0AAP9CG25_9SPIR</name>
<feature type="transmembrane region" description="Helical" evidence="2">
    <location>
        <begin position="352"/>
        <end position="372"/>
    </location>
</feature>
<feature type="transmembrane region" description="Helical" evidence="2">
    <location>
        <begin position="278"/>
        <end position="301"/>
    </location>
</feature>
<evidence type="ECO:0000313" key="3">
    <source>
        <dbReference type="EMBL" id="ATQ15844.1"/>
    </source>
</evidence>
<dbReference type="InterPro" id="IPR002528">
    <property type="entry name" value="MATE_fam"/>
</dbReference>
<dbReference type="NCBIfam" id="TIGR00797">
    <property type="entry name" value="matE"/>
    <property type="match status" value="1"/>
</dbReference>
<keyword evidence="5" id="KW-1185">Reference proteome</keyword>
<feature type="transmembrane region" description="Helical" evidence="2">
    <location>
        <begin position="91"/>
        <end position="112"/>
    </location>
</feature>
<dbReference type="GO" id="GO:0015297">
    <property type="term" value="F:antiporter activity"/>
    <property type="evidence" value="ECO:0007669"/>
    <property type="project" value="InterPro"/>
</dbReference>
<evidence type="ECO:0000313" key="4">
    <source>
        <dbReference type="EMBL" id="QBK61829.1"/>
    </source>
</evidence>